<evidence type="ECO:0000256" key="1">
    <source>
        <dbReference type="SAM" id="MobiDB-lite"/>
    </source>
</evidence>
<evidence type="ECO:0000313" key="3">
    <source>
        <dbReference type="Proteomes" id="UP000696573"/>
    </source>
</evidence>
<protein>
    <submittedName>
        <fullName evidence="2">Uncharacterized protein</fullName>
    </submittedName>
</protein>
<accession>A0A9N9VRK3</accession>
<name>A0A9N9VRK3_9HYPO</name>
<comment type="caution">
    <text evidence="2">The sequence shown here is derived from an EMBL/GenBank/DDBJ whole genome shotgun (WGS) entry which is preliminary data.</text>
</comment>
<sequence length="683" mass="77633">MPLGPAARCRRTTRRQPSAPQVAAKLLNLATCRTIEAQQRRPVGFCRFSSSQKGPIERRRLLGKRHMTGMMAEPPTYNPSWHFEVMNDPKEWQWEPPTTPETRRKHNAEISVKNLSGKLLRWLENSNMDKPFLDPPSEVLNSSAVIDSPAVADLELPNSSAVVDSPAVADSPIVEQSITVPLDDPATTYTELQQLRSAILGLENITKESLRSVRGKFCKKLVKRIGSHHITTEELLATMRPLDAATMAHIPEKPLAHNIVLQVRTAVLTTLSKWRAKGHRRDDYREAWEAILNDALAATAKGAGFRTLALIIEKAEPMDRNLLPVDRLATVLYDLIRSIVLAPTNQAKLQNLAELAQVMQFFEPHMREAIGQKVESIVAETYHAGLNYEYRFWWMFFKAHYIEMSFSGFEQAVNSYLGSDQRPNDQQTLLLTSARMFADEYLDARLYTHFTRQVVRRGYRENDWLTLAGMVMDSRGRVGLTSLWCHLGALKWDIRVFEKLIILSRKPSPFVVQDTLKVIKNIVSNPLLPSLRFWEALKDEKSRIMPPKPTSAEASTAPRVSDKRFRRTRRELMDLVDKIALWYEKAPELTDRMAFRGVSRCIRYQSQLSGRPTDKVLRSMTNVVMKSLSKGQPAPVGRLQHYIANIVAPSLGVQVARDCSIIIASWQKQATVDLEEVIKAKRR</sequence>
<evidence type="ECO:0000313" key="2">
    <source>
        <dbReference type="EMBL" id="CAH0028685.1"/>
    </source>
</evidence>
<dbReference type="AlphaFoldDB" id="A0A9N9VRK3"/>
<proteinExistence type="predicted"/>
<dbReference type="Proteomes" id="UP000696573">
    <property type="component" value="Unassembled WGS sequence"/>
</dbReference>
<dbReference type="EMBL" id="CABFNQ020000734">
    <property type="protein sequence ID" value="CAH0028685.1"/>
    <property type="molecule type" value="Genomic_DNA"/>
</dbReference>
<feature type="region of interest" description="Disordered" evidence="1">
    <location>
        <begin position="1"/>
        <end position="20"/>
    </location>
</feature>
<dbReference type="OrthoDB" id="5428038at2759"/>
<organism evidence="2 3">
    <name type="scientific">Clonostachys rhizophaga</name>
    <dbReference type="NCBI Taxonomy" id="160324"/>
    <lineage>
        <taxon>Eukaryota</taxon>
        <taxon>Fungi</taxon>
        <taxon>Dikarya</taxon>
        <taxon>Ascomycota</taxon>
        <taxon>Pezizomycotina</taxon>
        <taxon>Sordariomycetes</taxon>
        <taxon>Hypocreomycetidae</taxon>
        <taxon>Hypocreales</taxon>
        <taxon>Bionectriaceae</taxon>
        <taxon>Clonostachys</taxon>
    </lineage>
</organism>
<reference evidence="2" key="1">
    <citation type="submission" date="2021-10" db="EMBL/GenBank/DDBJ databases">
        <authorList>
            <person name="Piombo E."/>
        </authorList>
    </citation>
    <scope>NUCLEOTIDE SEQUENCE</scope>
</reference>
<keyword evidence="3" id="KW-1185">Reference proteome</keyword>
<gene>
    <name evidence="2" type="ORF">CRHIZ90672A_00012152</name>
</gene>